<feature type="domain" description="WYL" evidence="1">
    <location>
        <begin position="144"/>
        <end position="207"/>
    </location>
</feature>
<evidence type="ECO:0000259" key="1">
    <source>
        <dbReference type="Pfam" id="PF13280"/>
    </source>
</evidence>
<organism evidence="2">
    <name type="scientific">freshwater metagenome</name>
    <dbReference type="NCBI Taxonomy" id="449393"/>
    <lineage>
        <taxon>unclassified sequences</taxon>
        <taxon>metagenomes</taxon>
        <taxon>ecological metagenomes</taxon>
    </lineage>
</organism>
<proteinExistence type="predicted"/>
<dbReference type="AlphaFoldDB" id="A0A6J6DB64"/>
<dbReference type="InterPro" id="IPR026881">
    <property type="entry name" value="WYL_dom"/>
</dbReference>
<dbReference type="PANTHER" id="PTHR34580">
    <property type="match status" value="1"/>
</dbReference>
<sequence length="313" mass="35123">MSRKIERLVNLTIALLATKRFLTKSEIFRTVDGYEGTPETKERMFERDKDDLRALGIEIEVGSFDPVFLDEAGYRINHATYQMDLGVLSPKEISLLSLAAQSWQGAALDEAAHRVLLKIRSMGEPIDNVELPAISTRLANSSGVIAIIGSAIAEKSSIKFSYTSSDFKVEPRTVIPFSLATHSGFWYMASIDQQIQEVRIFRMDRISGGVEKVSSVSSFEPPTDFDFHQVLTQSQTETLAVFHVRKGKGQILRNLAISSKDLGEWDQLEIPVVNLENLRSLALWHQEDVFVRSPQKLVEMIVESLQKIVVTHG</sequence>
<protein>
    <submittedName>
        <fullName evidence="2">Unannotated protein</fullName>
    </submittedName>
</protein>
<reference evidence="2" key="1">
    <citation type="submission" date="2020-05" db="EMBL/GenBank/DDBJ databases">
        <authorList>
            <person name="Chiriac C."/>
            <person name="Salcher M."/>
            <person name="Ghai R."/>
            <person name="Kavagutti S V."/>
        </authorList>
    </citation>
    <scope>NUCLEOTIDE SEQUENCE</scope>
</reference>
<dbReference type="PROSITE" id="PS52050">
    <property type="entry name" value="WYL"/>
    <property type="match status" value="1"/>
</dbReference>
<dbReference type="InterPro" id="IPR051534">
    <property type="entry name" value="CBASS_pafABC_assoc_protein"/>
</dbReference>
<dbReference type="Pfam" id="PF13280">
    <property type="entry name" value="WYL"/>
    <property type="match status" value="1"/>
</dbReference>
<accession>A0A6J6DB64</accession>
<evidence type="ECO:0000313" key="2">
    <source>
        <dbReference type="EMBL" id="CAB4561207.1"/>
    </source>
</evidence>
<dbReference type="PANTHER" id="PTHR34580:SF3">
    <property type="entry name" value="PROTEIN PAFB"/>
    <property type="match status" value="1"/>
</dbReference>
<gene>
    <name evidence="2" type="ORF">UFOPK1689_00032</name>
</gene>
<dbReference type="EMBL" id="CAEZTN010000001">
    <property type="protein sequence ID" value="CAB4561207.1"/>
    <property type="molecule type" value="Genomic_DNA"/>
</dbReference>
<name>A0A6J6DB64_9ZZZZ</name>